<gene>
    <name evidence="1" type="ORF">SCLCIDRAFT_10642</name>
</gene>
<dbReference type="EMBL" id="KN822109">
    <property type="protein sequence ID" value="KIM56835.1"/>
    <property type="molecule type" value="Genomic_DNA"/>
</dbReference>
<reference evidence="1 2" key="1">
    <citation type="submission" date="2014-04" db="EMBL/GenBank/DDBJ databases">
        <authorList>
            <consortium name="DOE Joint Genome Institute"/>
            <person name="Kuo A."/>
            <person name="Kohler A."/>
            <person name="Nagy L.G."/>
            <person name="Floudas D."/>
            <person name="Copeland A."/>
            <person name="Barry K.W."/>
            <person name="Cichocki N."/>
            <person name="Veneault-Fourrey C."/>
            <person name="LaButti K."/>
            <person name="Lindquist E.A."/>
            <person name="Lipzen A."/>
            <person name="Lundell T."/>
            <person name="Morin E."/>
            <person name="Murat C."/>
            <person name="Sun H."/>
            <person name="Tunlid A."/>
            <person name="Henrissat B."/>
            <person name="Grigoriev I.V."/>
            <person name="Hibbett D.S."/>
            <person name="Martin F."/>
            <person name="Nordberg H.P."/>
            <person name="Cantor M.N."/>
            <person name="Hua S.X."/>
        </authorList>
    </citation>
    <scope>NUCLEOTIDE SEQUENCE [LARGE SCALE GENOMIC DNA]</scope>
    <source>
        <strain evidence="1 2">Foug A</strain>
    </source>
</reference>
<name>A0A0C3D7V8_9AGAM</name>
<protein>
    <submittedName>
        <fullName evidence="1">Uncharacterized protein</fullName>
    </submittedName>
</protein>
<proteinExistence type="predicted"/>
<reference evidence="2" key="2">
    <citation type="submission" date="2015-01" db="EMBL/GenBank/DDBJ databases">
        <title>Evolutionary Origins and Diversification of the Mycorrhizal Mutualists.</title>
        <authorList>
            <consortium name="DOE Joint Genome Institute"/>
            <consortium name="Mycorrhizal Genomics Consortium"/>
            <person name="Kohler A."/>
            <person name="Kuo A."/>
            <person name="Nagy L.G."/>
            <person name="Floudas D."/>
            <person name="Copeland A."/>
            <person name="Barry K.W."/>
            <person name="Cichocki N."/>
            <person name="Veneault-Fourrey C."/>
            <person name="LaButti K."/>
            <person name="Lindquist E.A."/>
            <person name="Lipzen A."/>
            <person name="Lundell T."/>
            <person name="Morin E."/>
            <person name="Murat C."/>
            <person name="Riley R."/>
            <person name="Ohm R."/>
            <person name="Sun H."/>
            <person name="Tunlid A."/>
            <person name="Henrissat B."/>
            <person name="Grigoriev I.V."/>
            <person name="Hibbett D.S."/>
            <person name="Martin F."/>
        </authorList>
    </citation>
    <scope>NUCLEOTIDE SEQUENCE [LARGE SCALE GENOMIC DNA]</scope>
    <source>
        <strain evidence="2">Foug A</strain>
    </source>
</reference>
<evidence type="ECO:0000313" key="1">
    <source>
        <dbReference type="EMBL" id="KIM56835.1"/>
    </source>
</evidence>
<dbReference type="Proteomes" id="UP000053989">
    <property type="component" value="Unassembled WGS sequence"/>
</dbReference>
<dbReference type="InParanoid" id="A0A0C3D7V8"/>
<organism evidence="1 2">
    <name type="scientific">Scleroderma citrinum Foug A</name>
    <dbReference type="NCBI Taxonomy" id="1036808"/>
    <lineage>
        <taxon>Eukaryota</taxon>
        <taxon>Fungi</taxon>
        <taxon>Dikarya</taxon>
        <taxon>Basidiomycota</taxon>
        <taxon>Agaricomycotina</taxon>
        <taxon>Agaricomycetes</taxon>
        <taxon>Agaricomycetidae</taxon>
        <taxon>Boletales</taxon>
        <taxon>Sclerodermatineae</taxon>
        <taxon>Sclerodermataceae</taxon>
        <taxon>Scleroderma</taxon>
    </lineage>
</organism>
<dbReference type="AlphaFoldDB" id="A0A0C3D7V8"/>
<accession>A0A0C3D7V8</accession>
<keyword evidence="2" id="KW-1185">Reference proteome</keyword>
<evidence type="ECO:0000313" key="2">
    <source>
        <dbReference type="Proteomes" id="UP000053989"/>
    </source>
</evidence>
<dbReference type="STRING" id="1036808.A0A0C3D7V8"/>
<sequence>MFMKASWPMHYFEQMHDWVIDLRVLGHILGDSFCIVYNSTPLKPDMTMSNEPGYYVNGQLEVANHSHHYLCLCKCDFMLSESFSSKFNCIRQEMAKKNAVAMAVTLLDGVDLAVLFIDESQMDDSIKAYLGQSVGIQLYREFIPYLRQFTADLLAKRRGNKMNLAIVKALSEEIVTLVASPMATLNGCDVSTRMRTYNKFLDVTADMCFDVSGNCSTHSLPP</sequence>
<dbReference type="OrthoDB" id="9995434at2759"/>
<dbReference type="HOGENOM" id="CLU_1246010_0_0_1"/>